<keyword evidence="5 7" id="KW-0472">Membrane</keyword>
<keyword evidence="2" id="KW-1003">Cell membrane</keyword>
<dbReference type="HOGENOM" id="CLU_012341_1_0_11"/>
<evidence type="ECO:0000313" key="10">
    <source>
        <dbReference type="EMBL" id="CCH70883.1"/>
    </source>
</evidence>
<evidence type="ECO:0000256" key="6">
    <source>
        <dbReference type="ARBA" id="ARBA00038076"/>
    </source>
</evidence>
<feature type="transmembrane region" description="Helical" evidence="7">
    <location>
        <begin position="769"/>
        <end position="793"/>
    </location>
</feature>
<dbReference type="AlphaFoldDB" id="N0E1P0"/>
<dbReference type="OrthoDB" id="9780560at2"/>
<dbReference type="eggNOG" id="COG3127">
    <property type="taxonomic scope" value="Bacteria"/>
</dbReference>
<organism evidence="10 11">
    <name type="scientific">Phycicoccus elongatus Lp2</name>
    <dbReference type="NCBI Taxonomy" id="1193181"/>
    <lineage>
        <taxon>Bacteria</taxon>
        <taxon>Bacillati</taxon>
        <taxon>Actinomycetota</taxon>
        <taxon>Actinomycetes</taxon>
        <taxon>Micrococcales</taxon>
        <taxon>Intrasporangiaceae</taxon>
        <taxon>Phycicoccus</taxon>
    </lineage>
</organism>
<feature type="domain" description="ABC3 transporter permease C-terminal" evidence="8">
    <location>
        <begin position="272"/>
        <end position="392"/>
    </location>
</feature>
<feature type="transmembrane region" description="Helical" evidence="7">
    <location>
        <begin position="269"/>
        <end position="294"/>
    </location>
</feature>
<dbReference type="GO" id="GO:0005886">
    <property type="term" value="C:plasma membrane"/>
    <property type="evidence" value="ECO:0007669"/>
    <property type="project" value="UniProtKB-SubCell"/>
</dbReference>
<evidence type="ECO:0000259" key="8">
    <source>
        <dbReference type="Pfam" id="PF02687"/>
    </source>
</evidence>
<evidence type="ECO:0000256" key="1">
    <source>
        <dbReference type="ARBA" id="ARBA00004651"/>
    </source>
</evidence>
<keyword evidence="3 7" id="KW-0812">Transmembrane</keyword>
<name>N0E1P0_9MICO</name>
<dbReference type="Proteomes" id="UP000013167">
    <property type="component" value="Unassembled WGS sequence"/>
</dbReference>
<dbReference type="STRING" id="1193181.BN10_690017"/>
<comment type="subcellular location">
    <subcellularLocation>
        <location evidence="1">Cell membrane</location>
        <topology evidence="1">Multi-pass membrane protein</topology>
    </subcellularLocation>
</comment>
<evidence type="ECO:0000256" key="4">
    <source>
        <dbReference type="ARBA" id="ARBA00022989"/>
    </source>
</evidence>
<dbReference type="PANTHER" id="PTHR30572:SF4">
    <property type="entry name" value="ABC TRANSPORTER PERMEASE YTRF"/>
    <property type="match status" value="1"/>
</dbReference>
<dbReference type="Pfam" id="PF02687">
    <property type="entry name" value="FtsX"/>
    <property type="match status" value="2"/>
</dbReference>
<sequence>MLRASLASLLARKLRLFMSAFAVILGVAFVAGSFIFTDTLGESFTALTKSSAGDVVVRATGANDPEQPAAKPVPASVVAAIADVPGAARADGNVSDFTTFVVSKKNKLIGGQGAPGIAVNHTGGPAAHGVEASRLVKGHWPEQAGEVALDAATAKAAGYLIGEDVRFVSAGSEATFSAKLVGTHEMTGGSMLGASVTVMDTATAQRLFQKGADQFSDAWVTAKPGVSQSELRTQVARVLPAGFEAVTGDKVSEQMATEIQKGLSFITTFLLVFAAVSLVVGTFLIINTFSILVAQRSRELALFRAIGASRRQVSRSVLFEAFVVGLIGSTAGLVAGFGLAQLIRVLFGRFGLDMSGASLVLNPRTIVASYAVGLVVTMVAAWLPARRAGQVPPVAAMRDDAVLREGALRKRIIVGLVLAILGGAAMYLGLVVVDSNELKWLGGGILGVLIGVALISPLVGRPLVSGLGWIYRTVFGVVGTMATQNSLRNPRRTAATASALMIGVALVTLMSIFGSSAKASIDDQIAKDVTADYVVSNAIGQPFSAEIATKVAAVPGVAETARTRWSPVSMSGETEWAQGIDPVAVRAMTAVKTSSGDFAQVGPGAVSISAGTAKDRGLKVGDSIQLGSQGQVLAARVVSIHEEGAMVRSGLVTDLRDLESLGLPDQDSTIYIKRESSATASTVQAGLENALADLPMVTVKDQQAFADEQRKPIDTMLTIIYALLGLAVVIAVLGIVNTLALSVIERTREIGLLRAVGLGRRQLRTMLRLESVVIALLGAALGVLMGLGFGVAIQRALVDEGFDRLVIPWAQLGLFLGLAAVIGVLAAVWPGRRAARVDILRAIATE</sequence>
<feature type="transmembrane region" description="Helical" evidence="7">
    <location>
        <begin position="16"/>
        <end position="36"/>
    </location>
</feature>
<feature type="transmembrane region" description="Helical" evidence="7">
    <location>
        <begin position="317"/>
        <end position="347"/>
    </location>
</feature>
<feature type="transmembrane region" description="Helical" evidence="7">
    <location>
        <begin position="719"/>
        <end position="744"/>
    </location>
</feature>
<feature type="transmembrane region" description="Helical" evidence="7">
    <location>
        <begin position="412"/>
        <end position="432"/>
    </location>
</feature>
<reference evidence="10 11" key="1">
    <citation type="journal article" date="2013" name="ISME J.">
        <title>A metabolic model for members of the genus Tetrasphaera involved in enhanced biological phosphorus removal.</title>
        <authorList>
            <person name="Kristiansen R."/>
            <person name="Nguyen H.T.T."/>
            <person name="Saunders A.M."/>
            <person name="Nielsen J.L."/>
            <person name="Wimmer R."/>
            <person name="Le V.Q."/>
            <person name="McIlroy S.J."/>
            <person name="Petrovski S."/>
            <person name="Seviour R.J."/>
            <person name="Calteau A."/>
            <person name="Nielsen K.L."/>
            <person name="Nielsen P.H."/>
        </authorList>
    </citation>
    <scope>NUCLEOTIDE SEQUENCE [LARGE SCALE GENOMIC DNA]</scope>
    <source>
        <strain evidence="10 11">Lp2</strain>
    </source>
</reference>
<dbReference type="RefSeq" id="WP_010850726.1">
    <property type="nucleotide sequence ID" value="NZ_HF570956.1"/>
</dbReference>
<dbReference type="InterPro" id="IPR050250">
    <property type="entry name" value="Macrolide_Exporter_MacB"/>
</dbReference>
<feature type="domain" description="MacB-like periplasmic core" evidence="9">
    <location>
        <begin position="493"/>
        <end position="689"/>
    </location>
</feature>
<evidence type="ECO:0000256" key="3">
    <source>
        <dbReference type="ARBA" id="ARBA00022692"/>
    </source>
</evidence>
<protein>
    <submittedName>
        <fullName evidence="10">Putative ABC transporter integral membrane protein</fullName>
    </submittedName>
</protein>
<dbReference type="Pfam" id="PF12704">
    <property type="entry name" value="MacB_PCD"/>
    <property type="match status" value="2"/>
</dbReference>
<feature type="domain" description="ABC3 transporter permease C-terminal" evidence="8">
    <location>
        <begin position="723"/>
        <end position="837"/>
    </location>
</feature>
<evidence type="ECO:0000313" key="11">
    <source>
        <dbReference type="Proteomes" id="UP000013167"/>
    </source>
</evidence>
<feature type="domain" description="MacB-like periplasmic core" evidence="9">
    <location>
        <begin position="17"/>
        <end position="237"/>
    </location>
</feature>
<feature type="transmembrane region" description="Helical" evidence="7">
    <location>
        <begin position="494"/>
        <end position="514"/>
    </location>
</feature>
<comment type="caution">
    <text evidence="10">The sequence shown here is derived from an EMBL/GenBank/DDBJ whole genome shotgun (WGS) entry which is preliminary data.</text>
</comment>
<gene>
    <name evidence="10" type="ORF">BN10_690017</name>
</gene>
<keyword evidence="4 7" id="KW-1133">Transmembrane helix</keyword>
<evidence type="ECO:0000256" key="5">
    <source>
        <dbReference type="ARBA" id="ARBA00023136"/>
    </source>
</evidence>
<dbReference type="PANTHER" id="PTHR30572">
    <property type="entry name" value="MEMBRANE COMPONENT OF TRANSPORTER-RELATED"/>
    <property type="match status" value="1"/>
</dbReference>
<evidence type="ECO:0000256" key="7">
    <source>
        <dbReference type="SAM" id="Phobius"/>
    </source>
</evidence>
<feature type="transmembrane region" description="Helical" evidence="7">
    <location>
        <begin position="367"/>
        <end position="385"/>
    </location>
</feature>
<evidence type="ECO:0000256" key="2">
    <source>
        <dbReference type="ARBA" id="ARBA00022475"/>
    </source>
</evidence>
<feature type="transmembrane region" description="Helical" evidence="7">
    <location>
        <begin position="805"/>
        <end position="829"/>
    </location>
</feature>
<keyword evidence="11" id="KW-1185">Reference proteome</keyword>
<comment type="similarity">
    <text evidence="6">Belongs to the ABC-4 integral membrane protein family.</text>
</comment>
<accession>N0E1P0</accession>
<evidence type="ECO:0000259" key="9">
    <source>
        <dbReference type="Pfam" id="PF12704"/>
    </source>
</evidence>
<dbReference type="GO" id="GO:0022857">
    <property type="term" value="F:transmembrane transporter activity"/>
    <property type="evidence" value="ECO:0007669"/>
    <property type="project" value="TreeGrafter"/>
</dbReference>
<dbReference type="InterPro" id="IPR025857">
    <property type="entry name" value="MacB_PCD"/>
</dbReference>
<dbReference type="InterPro" id="IPR003838">
    <property type="entry name" value="ABC3_permease_C"/>
</dbReference>
<dbReference type="EMBL" id="CAIZ01000140">
    <property type="protein sequence ID" value="CCH70883.1"/>
    <property type="molecule type" value="Genomic_DNA"/>
</dbReference>
<proteinExistence type="inferred from homology"/>